<dbReference type="Pfam" id="PF26526">
    <property type="entry name" value="DUF8175"/>
    <property type="match status" value="1"/>
</dbReference>
<dbReference type="InterPro" id="IPR058488">
    <property type="entry name" value="DUF8175"/>
</dbReference>
<sequence length="252" mass="26453">MGKDFSKVRAGDKPAATSRSSTTATASGSGRGIASVWADASPSRRRLYVLLAAVLVLVVVLVMAKVIGGGGEDDVATAPSFGTVHGPTHFDNGIPSGYTRDRGGAATAAVNLVQSLARVKPGQVDTLQSALIGRDPSSTLKVQLERAKDPSPSAQHDVLNTVPATVTVQSLTEDVAEISVWTLTADQFVLNAAGQKSLQVIWSTTDLKMVWQDGDWKAIDLRFRTGPEPGEAAAPSNSGQPIETGYYSFFVN</sequence>
<organism evidence="4 5">
    <name type="scientific">Nocardia otitidiscaviarum</name>
    <dbReference type="NCBI Taxonomy" id="1823"/>
    <lineage>
        <taxon>Bacteria</taxon>
        <taxon>Bacillati</taxon>
        <taxon>Actinomycetota</taxon>
        <taxon>Actinomycetes</taxon>
        <taxon>Mycobacteriales</taxon>
        <taxon>Nocardiaceae</taxon>
        <taxon>Nocardia</taxon>
    </lineage>
</organism>
<feature type="compositionally biased region" description="Low complexity" evidence="1">
    <location>
        <begin position="15"/>
        <end position="29"/>
    </location>
</feature>
<dbReference type="RefSeq" id="WP_039819012.1">
    <property type="nucleotide sequence ID" value="NZ_UGRY01000008.1"/>
</dbReference>
<feature type="domain" description="DUF8175" evidence="3">
    <location>
        <begin position="81"/>
        <end position="218"/>
    </location>
</feature>
<dbReference type="Proteomes" id="UP000255467">
    <property type="component" value="Unassembled WGS sequence"/>
</dbReference>
<name>A0A379JMB6_9NOCA</name>
<dbReference type="EMBL" id="UGRY01000008">
    <property type="protein sequence ID" value="SUD49580.1"/>
    <property type="molecule type" value="Genomic_DNA"/>
</dbReference>
<feature type="transmembrane region" description="Helical" evidence="2">
    <location>
        <begin position="47"/>
        <end position="67"/>
    </location>
</feature>
<keyword evidence="2" id="KW-0472">Membrane</keyword>
<evidence type="ECO:0000256" key="1">
    <source>
        <dbReference type="SAM" id="MobiDB-lite"/>
    </source>
</evidence>
<evidence type="ECO:0000313" key="4">
    <source>
        <dbReference type="EMBL" id="SUD49580.1"/>
    </source>
</evidence>
<feature type="region of interest" description="Disordered" evidence="1">
    <location>
        <begin position="1"/>
        <end position="29"/>
    </location>
</feature>
<dbReference type="OrthoDB" id="3209305at2"/>
<protein>
    <recommendedName>
        <fullName evidence="3">DUF8175 domain-containing protein</fullName>
    </recommendedName>
</protein>
<reference evidence="4 5" key="1">
    <citation type="submission" date="2018-06" db="EMBL/GenBank/DDBJ databases">
        <authorList>
            <consortium name="Pathogen Informatics"/>
            <person name="Doyle S."/>
        </authorList>
    </citation>
    <scope>NUCLEOTIDE SEQUENCE [LARGE SCALE GENOMIC DNA]</scope>
    <source>
        <strain evidence="4 5">NCTC1934</strain>
    </source>
</reference>
<feature type="compositionally biased region" description="Basic and acidic residues" evidence="1">
    <location>
        <begin position="1"/>
        <end position="12"/>
    </location>
</feature>
<keyword evidence="2" id="KW-0812">Transmembrane</keyword>
<proteinExistence type="predicted"/>
<evidence type="ECO:0000256" key="2">
    <source>
        <dbReference type="SAM" id="Phobius"/>
    </source>
</evidence>
<accession>A0A379JMB6</accession>
<keyword evidence="5" id="KW-1185">Reference proteome</keyword>
<dbReference type="AlphaFoldDB" id="A0A379JMB6"/>
<keyword evidence="2" id="KW-1133">Transmembrane helix</keyword>
<evidence type="ECO:0000259" key="3">
    <source>
        <dbReference type="Pfam" id="PF26526"/>
    </source>
</evidence>
<gene>
    <name evidence="4" type="ORF">NCTC1934_06934</name>
</gene>
<evidence type="ECO:0000313" key="5">
    <source>
        <dbReference type="Proteomes" id="UP000255467"/>
    </source>
</evidence>